<dbReference type="InterPro" id="IPR045155">
    <property type="entry name" value="Beta-lactam_cat"/>
</dbReference>
<dbReference type="GO" id="GO:0030655">
    <property type="term" value="P:beta-lactam antibiotic catabolic process"/>
    <property type="evidence" value="ECO:0007669"/>
    <property type="project" value="InterPro"/>
</dbReference>
<keyword evidence="3" id="KW-0378">Hydrolase</keyword>
<name>A0A939PAP9_9ACTN</name>
<protein>
    <submittedName>
        <fullName evidence="3">Serine hydrolase</fullName>
    </submittedName>
</protein>
<dbReference type="Proteomes" id="UP000669179">
    <property type="component" value="Unassembled WGS sequence"/>
</dbReference>
<feature type="compositionally biased region" description="Polar residues" evidence="1">
    <location>
        <begin position="79"/>
        <end position="95"/>
    </location>
</feature>
<accession>A0A939PAP9</accession>
<dbReference type="SUPFAM" id="SSF56601">
    <property type="entry name" value="beta-lactamase/transpeptidase-like"/>
    <property type="match status" value="1"/>
</dbReference>
<dbReference type="GO" id="GO:0008800">
    <property type="term" value="F:beta-lactamase activity"/>
    <property type="evidence" value="ECO:0007669"/>
    <property type="project" value="InterPro"/>
</dbReference>
<feature type="domain" description="Beta-lactamase class A catalytic" evidence="2">
    <location>
        <begin position="156"/>
        <end position="304"/>
    </location>
</feature>
<dbReference type="Gene3D" id="3.40.710.10">
    <property type="entry name" value="DD-peptidase/beta-lactamase superfamily"/>
    <property type="match status" value="1"/>
</dbReference>
<dbReference type="EMBL" id="JAGEOJ010000001">
    <property type="protein sequence ID" value="MBO2445819.1"/>
    <property type="molecule type" value="Genomic_DNA"/>
</dbReference>
<dbReference type="PANTHER" id="PTHR35333">
    <property type="entry name" value="BETA-LACTAMASE"/>
    <property type="match status" value="1"/>
</dbReference>
<comment type="caution">
    <text evidence="3">The sequence shown here is derived from an EMBL/GenBank/DDBJ whole genome shotgun (WGS) entry which is preliminary data.</text>
</comment>
<evidence type="ECO:0000313" key="3">
    <source>
        <dbReference type="EMBL" id="MBO2445819.1"/>
    </source>
</evidence>
<dbReference type="AlphaFoldDB" id="A0A939PAP9"/>
<gene>
    <name evidence="3" type="ORF">J4573_01830</name>
</gene>
<dbReference type="PANTHER" id="PTHR35333:SF3">
    <property type="entry name" value="BETA-LACTAMASE-TYPE TRANSPEPTIDASE FOLD CONTAINING PROTEIN"/>
    <property type="match status" value="1"/>
</dbReference>
<dbReference type="InterPro" id="IPR000871">
    <property type="entry name" value="Beta-lactam_class-A"/>
</dbReference>
<keyword evidence="4" id="KW-1185">Reference proteome</keyword>
<feature type="region of interest" description="Disordered" evidence="1">
    <location>
        <begin position="79"/>
        <end position="98"/>
    </location>
</feature>
<evidence type="ECO:0000313" key="4">
    <source>
        <dbReference type="Proteomes" id="UP000669179"/>
    </source>
</evidence>
<dbReference type="InterPro" id="IPR012338">
    <property type="entry name" value="Beta-lactam/transpept-like"/>
</dbReference>
<dbReference type="Pfam" id="PF13354">
    <property type="entry name" value="Beta-lactamase2"/>
    <property type="match status" value="1"/>
</dbReference>
<dbReference type="RefSeq" id="WP_208253411.1">
    <property type="nucleotide sequence ID" value="NZ_JAGEOJ010000001.1"/>
</dbReference>
<evidence type="ECO:0000256" key="1">
    <source>
        <dbReference type="SAM" id="MobiDB-lite"/>
    </source>
</evidence>
<reference evidence="3" key="1">
    <citation type="submission" date="2021-03" db="EMBL/GenBank/DDBJ databases">
        <authorList>
            <person name="Kanchanasin P."/>
            <person name="Saeng-In P."/>
            <person name="Phongsopitanun W."/>
            <person name="Yuki M."/>
            <person name="Kudo T."/>
            <person name="Ohkuma M."/>
            <person name="Tanasupawat S."/>
        </authorList>
    </citation>
    <scope>NUCLEOTIDE SEQUENCE</scope>
    <source>
        <strain evidence="3">GKU 128</strain>
    </source>
</reference>
<sequence>MRIRHAVLRSRPVRSRIVRAGVVRAGVVRAGVVRAGVVRVCGALLAAVAMVGLTADSADSPEPGAAYYLYWLAAAPTQTQPTPKETATPSPTWSSADRKRLSKQVAAYLAERGRDGDLAVAVRDVKSGAAFSYGGGLRPATASIVKVDILMALLLRHGLSTTERSLAENMIRHSDNASTTALWNALGGGDALAKANRRFGLKSTVPGPGGAWGSTTTSAADQVRLLNALTSSKSPLSAARRRYVLGLMGSVATDQAWGVSAGAADGDDVALKNGWLPRTVDGGAWTINSIGRISGDDHDYLIAVVSRGHPSMAAGVATVEHVATLVTHALGRAA</sequence>
<dbReference type="GO" id="GO:0046677">
    <property type="term" value="P:response to antibiotic"/>
    <property type="evidence" value="ECO:0007669"/>
    <property type="project" value="InterPro"/>
</dbReference>
<organism evidence="3 4">
    <name type="scientific">Actinomadura barringtoniae</name>
    <dbReference type="NCBI Taxonomy" id="1427535"/>
    <lineage>
        <taxon>Bacteria</taxon>
        <taxon>Bacillati</taxon>
        <taxon>Actinomycetota</taxon>
        <taxon>Actinomycetes</taxon>
        <taxon>Streptosporangiales</taxon>
        <taxon>Thermomonosporaceae</taxon>
        <taxon>Actinomadura</taxon>
    </lineage>
</organism>
<proteinExistence type="predicted"/>
<evidence type="ECO:0000259" key="2">
    <source>
        <dbReference type="Pfam" id="PF13354"/>
    </source>
</evidence>